<sequence length="168" mass="19097">MTYGVIICTKCREHVQIIEVGSSKTTRCQRCNASLNTRKLRVFFTSDELEETISVRTQIQAQLSGTGTLGKSLDALAEEYFRKHQTFGNEIDEKAACLIDNRKIPKKKKADELIIGILVENNNQMNQNDLKEKALKMDVSEEQFNDIIKKLLMAGELYSPSKDIIRIV</sequence>
<dbReference type="AlphaFoldDB" id="W9DWP5"/>
<dbReference type="Gene3D" id="1.10.10.10">
    <property type="entry name" value="Winged helix-like DNA-binding domain superfamily/Winged helix DNA-binding domain"/>
    <property type="match status" value="1"/>
</dbReference>
<accession>W9DWP5</accession>
<comment type="caution">
    <text evidence="2">The sequence shown here is derived from an EMBL/GenBank/DDBJ whole genome shotgun (WGS) entry which is preliminary data.</text>
</comment>
<dbReference type="RefSeq" id="WP_023844992.1">
    <property type="nucleotide sequence ID" value="NZ_AZAJ01000001.1"/>
</dbReference>
<dbReference type="Pfam" id="PF19134">
    <property type="entry name" value="DUF5817"/>
    <property type="match status" value="1"/>
</dbReference>
<dbReference type="InterPro" id="IPR036388">
    <property type="entry name" value="WH-like_DNA-bd_sf"/>
</dbReference>
<dbReference type="STRING" id="1090322.MettiDRAFT_1293"/>
<name>W9DWP5_METTI</name>
<evidence type="ECO:0000259" key="1">
    <source>
        <dbReference type="Pfam" id="PF19134"/>
    </source>
</evidence>
<reference evidence="2 3" key="1">
    <citation type="submission" date="2013-08" db="EMBL/GenBank/DDBJ databases">
        <authorList>
            <consortium name="DOE Joint Genome Institute"/>
            <person name="Eisen J."/>
            <person name="Huntemann M."/>
            <person name="Han J."/>
            <person name="Chen A."/>
            <person name="Kyrpides N."/>
            <person name="Mavromatis K."/>
            <person name="Markowitz V."/>
            <person name="Palaniappan K."/>
            <person name="Ivanova N."/>
            <person name="Schaumberg A."/>
            <person name="Pati A."/>
            <person name="Liolios K."/>
            <person name="Nordberg H.P."/>
            <person name="Cantor M.N."/>
            <person name="Hua S.X."/>
            <person name="Woyke T."/>
        </authorList>
    </citation>
    <scope>NUCLEOTIDE SEQUENCE [LARGE SCALE GENOMIC DNA]</scope>
    <source>
        <strain evidence="2 3">DSM 2278</strain>
    </source>
</reference>
<feature type="domain" description="DUF5817" evidence="1">
    <location>
        <begin position="3"/>
        <end position="61"/>
    </location>
</feature>
<dbReference type="Proteomes" id="UP000019483">
    <property type="component" value="Unassembled WGS sequence"/>
</dbReference>
<organism evidence="2 3">
    <name type="scientific">Methanolobus tindarius DSM 2278</name>
    <dbReference type="NCBI Taxonomy" id="1090322"/>
    <lineage>
        <taxon>Archaea</taxon>
        <taxon>Methanobacteriati</taxon>
        <taxon>Methanobacteriota</taxon>
        <taxon>Stenosarchaea group</taxon>
        <taxon>Methanomicrobia</taxon>
        <taxon>Methanosarcinales</taxon>
        <taxon>Methanosarcinaceae</taxon>
        <taxon>Methanolobus</taxon>
    </lineage>
</organism>
<keyword evidence="3" id="KW-1185">Reference proteome</keyword>
<proteinExistence type="predicted"/>
<dbReference type="InterPro" id="IPR043855">
    <property type="entry name" value="DUF5817"/>
</dbReference>
<protein>
    <recommendedName>
        <fullName evidence="1">DUF5817 domain-containing protein</fullName>
    </recommendedName>
</protein>
<gene>
    <name evidence="2" type="ORF">MettiDRAFT_1293</name>
</gene>
<evidence type="ECO:0000313" key="3">
    <source>
        <dbReference type="Proteomes" id="UP000019483"/>
    </source>
</evidence>
<evidence type="ECO:0000313" key="2">
    <source>
        <dbReference type="EMBL" id="ETA67856.1"/>
    </source>
</evidence>
<dbReference type="EMBL" id="AZAJ01000001">
    <property type="protein sequence ID" value="ETA67856.1"/>
    <property type="molecule type" value="Genomic_DNA"/>
</dbReference>
<dbReference type="OrthoDB" id="142616at2157"/>